<feature type="region of interest" description="Disordered" evidence="1">
    <location>
        <begin position="1"/>
        <end position="38"/>
    </location>
</feature>
<name>Q99N61_RAT</name>
<protein>
    <submittedName>
        <fullName evidence="2">Neuroglobin-2</fullName>
    </submittedName>
</protein>
<dbReference type="EMBL" id="AB056656">
    <property type="protein sequence ID" value="BAB39150.1"/>
    <property type="molecule type" value="mRNA"/>
</dbReference>
<organism evidence="2">
    <name type="scientific">Rattus norvegicus</name>
    <name type="common">Rat</name>
    <dbReference type="NCBI Taxonomy" id="10116"/>
    <lineage>
        <taxon>Eukaryota</taxon>
        <taxon>Metazoa</taxon>
        <taxon>Chordata</taxon>
        <taxon>Craniata</taxon>
        <taxon>Vertebrata</taxon>
        <taxon>Euteleostomi</taxon>
        <taxon>Mammalia</taxon>
        <taxon>Eutheria</taxon>
        <taxon>Euarchontoglires</taxon>
        <taxon>Glires</taxon>
        <taxon>Rodentia</taxon>
        <taxon>Myomorpha</taxon>
        <taxon>Muroidea</taxon>
        <taxon>Muridae</taxon>
        <taxon>Murinae</taxon>
        <taxon>Rattus</taxon>
    </lineage>
</organism>
<reference evidence="2" key="1">
    <citation type="submission" date="2001-03" db="EMBL/GenBank/DDBJ databases">
        <title>Rat neuroglobin-2(NGB-2) cDNA, partial sequence.</title>
        <authorList>
            <person name="Wang H."/>
            <person name="Gao X."/>
            <person name="Wang B."/>
            <person name="Huang Y."/>
            <person name="Han J."/>
        </authorList>
    </citation>
    <scope>NUCLEOTIDE SEQUENCE</scope>
    <source>
        <tissue evidence="2">Brain</tissue>
    </source>
</reference>
<gene>
    <name evidence="2" type="primary">NGB-2</name>
</gene>
<sequence length="38" mass="3868">MLAVTNVEDLSSLEGVPGHLGQEASGSGSEAQLLLDSR</sequence>
<proteinExistence type="evidence at transcript level"/>
<evidence type="ECO:0000313" key="2">
    <source>
        <dbReference type="EMBL" id="BAB39150.1"/>
    </source>
</evidence>
<dbReference type="AlphaFoldDB" id="Q99N61"/>
<accession>Q99N61</accession>
<evidence type="ECO:0000256" key="1">
    <source>
        <dbReference type="SAM" id="MobiDB-lite"/>
    </source>
</evidence>